<feature type="non-terminal residue" evidence="1">
    <location>
        <position position="188"/>
    </location>
</feature>
<dbReference type="GO" id="GO:0016810">
    <property type="term" value="F:hydrolase activity, acting on carbon-nitrogen (but not peptide) bonds"/>
    <property type="evidence" value="ECO:0007669"/>
    <property type="project" value="InterPro"/>
</dbReference>
<dbReference type="Gene3D" id="2.30.40.10">
    <property type="entry name" value="Urease, subunit C, domain 1"/>
    <property type="match status" value="1"/>
</dbReference>
<reference evidence="1" key="1">
    <citation type="submission" date="2018-05" db="EMBL/GenBank/DDBJ databases">
        <authorList>
            <person name="Lanie J.A."/>
            <person name="Ng W.-L."/>
            <person name="Kazmierczak K.M."/>
            <person name="Andrzejewski T.M."/>
            <person name="Davidsen T.M."/>
            <person name="Wayne K.J."/>
            <person name="Tettelin H."/>
            <person name="Glass J.I."/>
            <person name="Rusch D."/>
            <person name="Podicherti R."/>
            <person name="Tsui H.-C.T."/>
            <person name="Winkler M.E."/>
        </authorList>
    </citation>
    <scope>NUCLEOTIDE SEQUENCE</scope>
</reference>
<dbReference type="PANTHER" id="PTHR43135">
    <property type="entry name" value="ALPHA-D-RIBOSE 1-METHYLPHOSPHONATE 5-TRIPHOSPHATE DIPHOSPHATASE"/>
    <property type="match status" value="1"/>
</dbReference>
<sequence>MLSIFRLRILSLLLFLGLSARSDAQTNVSSGVQYDRFVIRNAIIVEGNGTPAIGPFDIVVEGKIITSLVPLHPVALKSGNANRPQGDREIDATGKYVLPGLINAHGHVQESRGGIAQPLEYELSLWLACGITTVRDVGSNTEKTLKLRADSDAGKIAAPRLLVYARYSFKPIPRTPDQARKRVQDLKA</sequence>
<dbReference type="SUPFAM" id="SSF51338">
    <property type="entry name" value="Composite domain of metallo-dependent hydrolases"/>
    <property type="match status" value="1"/>
</dbReference>
<accession>A0A382IE51</accession>
<dbReference type="InterPro" id="IPR011059">
    <property type="entry name" value="Metal-dep_hydrolase_composite"/>
</dbReference>
<dbReference type="SUPFAM" id="SSF51556">
    <property type="entry name" value="Metallo-dependent hydrolases"/>
    <property type="match status" value="1"/>
</dbReference>
<dbReference type="AlphaFoldDB" id="A0A382IE51"/>
<dbReference type="PANTHER" id="PTHR43135:SF3">
    <property type="entry name" value="ALPHA-D-RIBOSE 1-METHYLPHOSPHONATE 5-TRIPHOSPHATE DIPHOSPHATASE"/>
    <property type="match status" value="1"/>
</dbReference>
<proteinExistence type="predicted"/>
<dbReference type="InterPro" id="IPR051781">
    <property type="entry name" value="Metallo-dep_Hydrolase"/>
</dbReference>
<protein>
    <recommendedName>
        <fullName evidence="2">Amidohydrolase-related domain-containing protein</fullName>
    </recommendedName>
</protein>
<evidence type="ECO:0008006" key="2">
    <source>
        <dbReference type="Google" id="ProtNLM"/>
    </source>
</evidence>
<dbReference type="EMBL" id="UINC01066335">
    <property type="protein sequence ID" value="SVB96941.1"/>
    <property type="molecule type" value="Genomic_DNA"/>
</dbReference>
<dbReference type="Gene3D" id="3.20.20.140">
    <property type="entry name" value="Metal-dependent hydrolases"/>
    <property type="match status" value="1"/>
</dbReference>
<evidence type="ECO:0000313" key="1">
    <source>
        <dbReference type="EMBL" id="SVB96941.1"/>
    </source>
</evidence>
<name>A0A382IE51_9ZZZZ</name>
<dbReference type="InterPro" id="IPR032466">
    <property type="entry name" value="Metal_Hydrolase"/>
</dbReference>
<gene>
    <name evidence="1" type="ORF">METZ01_LOCUS249795</name>
</gene>
<organism evidence="1">
    <name type="scientific">marine metagenome</name>
    <dbReference type="NCBI Taxonomy" id="408172"/>
    <lineage>
        <taxon>unclassified sequences</taxon>
        <taxon>metagenomes</taxon>
        <taxon>ecological metagenomes</taxon>
    </lineage>
</organism>